<dbReference type="InterPro" id="IPR003776">
    <property type="entry name" value="YcaO-like_dom"/>
</dbReference>
<proteinExistence type="predicted"/>
<dbReference type="InterPro" id="IPR027624">
    <property type="entry name" value="TOMM_cyclo_SagD"/>
</dbReference>
<gene>
    <name evidence="2" type="ORF">OE749_01735</name>
</gene>
<dbReference type="Gene3D" id="3.30.160.660">
    <property type="match status" value="1"/>
</dbReference>
<dbReference type="NCBIfam" id="TIGR00702">
    <property type="entry name" value="YcaO-type kinase domain"/>
    <property type="match status" value="1"/>
</dbReference>
<dbReference type="Pfam" id="PF02624">
    <property type="entry name" value="YcaO"/>
    <property type="match status" value="1"/>
</dbReference>
<evidence type="ECO:0000313" key="2">
    <source>
        <dbReference type="EMBL" id="MCV2883418.1"/>
    </source>
</evidence>
<dbReference type="PANTHER" id="PTHR37809">
    <property type="entry name" value="RIBOSOMAL PROTEIN S12 METHYLTHIOTRANSFERASE ACCESSORY FACTOR YCAO"/>
    <property type="match status" value="1"/>
</dbReference>
<evidence type="ECO:0000259" key="1">
    <source>
        <dbReference type="PROSITE" id="PS51664"/>
    </source>
</evidence>
<reference evidence="2 3" key="1">
    <citation type="submission" date="2022-10" db="EMBL/GenBank/DDBJ databases">
        <title>Aestuariibacter sp. AA17 isolated from Montipora capitata coral fragment.</title>
        <authorList>
            <person name="Emsley S.A."/>
            <person name="Pfannmuller K.M."/>
            <person name="Loughran R.M."/>
            <person name="Shlafstein M."/>
            <person name="Papke E."/>
            <person name="Saw J.H."/>
            <person name="Ushijima B."/>
            <person name="Videau P."/>
        </authorList>
    </citation>
    <scope>NUCLEOTIDE SEQUENCE [LARGE SCALE GENOMIC DNA]</scope>
    <source>
        <strain evidence="2 3">AA17</strain>
    </source>
</reference>
<dbReference type="Gene3D" id="3.30.1330.230">
    <property type="match status" value="1"/>
</dbReference>
<organism evidence="2 3">
    <name type="scientific">Fluctibacter corallii</name>
    <dbReference type="NCBI Taxonomy" id="2984329"/>
    <lineage>
        <taxon>Bacteria</taxon>
        <taxon>Pseudomonadati</taxon>
        <taxon>Pseudomonadota</taxon>
        <taxon>Gammaproteobacteria</taxon>
        <taxon>Alteromonadales</taxon>
        <taxon>Alteromonadaceae</taxon>
        <taxon>Fluctibacter</taxon>
    </lineage>
</organism>
<dbReference type="SUPFAM" id="SSF69572">
    <property type="entry name" value="Activating enzymes of the ubiquitin-like proteins"/>
    <property type="match status" value="1"/>
</dbReference>
<dbReference type="NCBIfam" id="TIGR03882">
    <property type="entry name" value="cyclo_dehyd_2"/>
    <property type="match status" value="1"/>
</dbReference>
<comment type="caution">
    <text evidence="2">The sequence shown here is derived from an EMBL/GenBank/DDBJ whole genome shotgun (WGS) entry which is preliminary data.</text>
</comment>
<evidence type="ECO:0000313" key="3">
    <source>
        <dbReference type="Proteomes" id="UP001652504"/>
    </source>
</evidence>
<dbReference type="InterPro" id="IPR035985">
    <property type="entry name" value="Ubiquitin-activating_enz"/>
</dbReference>
<sequence>MISIPKFKAKYHIEHVEGDGIFLLSENEHHVLEGESLQFIVPLINGKNSWDDISNQVSHVLSKESIQHGFDTLLNNGHVVEHDEYMPDEFAPFWNELGKNSVQVQEMVNNTNIHLKTVGQVNPSHFVDTLGGFGFQLNKDTAPTFMLVIADDYQYDELAPINQYCLDHGIPWLCVKPSGLNPLIGPLFVPGRTACWRCMENRIKHNREVESYIQAKTNAQTPLPLTRSRINMTEMQVASMATMQLVKWLAHGYNPELESRIVSLDIFSLQQHGHYLVRRPQCSACGDPRSAHVAGKPFYLESQITLPESDNGSRLESPEATFNRYAHHISELTGIVKGIFPAHGIGEGILHVYSAGHNFALKNDSLFFLKDGLRSNSSGKGRSPEQARTSALCEAIERFSGLFRGEEEVITSSFEALKDNAVDPRTFMLFSESQYKEREQWLSKGSRFQIVPLPFDEKAEISWSPVWSWTDQTVKYMPTCNLYYGYQDSDATFFGWGDSNGNAAGSSKQDALLQGFLELVERDAVAIWWYNRLTRPQVDLDALNDPYYAQLNTFYQAQNREFWVLDLTTDLGIPAYAAINRRINHNTEDIIMGFGAHLNPKIAINRAITEMNQFMPAVLNTHEDGTTQYTFYDRDAIEWWTTATLENQPYLKPAAKKAPLPKALIDDSLDIKLKLEACFDIVEKLGHEVLILDQTRPDVGLPVVKVIVPGLRHFWARFAPGRLYDVPVKMKWRKSATDEKDLNPIPMFL</sequence>
<dbReference type="PROSITE" id="PS51664">
    <property type="entry name" value="YCAO"/>
    <property type="match status" value="1"/>
</dbReference>
<dbReference type="Gene3D" id="3.40.50.720">
    <property type="entry name" value="NAD(P)-binding Rossmann-like Domain"/>
    <property type="match status" value="1"/>
</dbReference>
<feature type="domain" description="YcaO" evidence="1">
    <location>
        <begin position="379"/>
        <end position="749"/>
    </location>
</feature>
<dbReference type="Gene3D" id="3.90.930.60">
    <property type="match status" value="1"/>
</dbReference>
<dbReference type="Pfam" id="PF21084">
    <property type="entry name" value="WHD_DUF4423_like"/>
    <property type="match status" value="1"/>
</dbReference>
<dbReference type="RefSeq" id="WP_263710618.1">
    <property type="nucleotide sequence ID" value="NZ_JAOWKX010000001.1"/>
</dbReference>
<dbReference type="InterPro" id="IPR049274">
    <property type="entry name" value="LynD/TruD_wHTH-like"/>
</dbReference>
<dbReference type="EMBL" id="JAOWKX010000001">
    <property type="protein sequence ID" value="MCV2883418.1"/>
    <property type="molecule type" value="Genomic_DNA"/>
</dbReference>
<keyword evidence="3" id="KW-1185">Reference proteome</keyword>
<accession>A0ABT3A441</accession>
<dbReference type="Proteomes" id="UP001652504">
    <property type="component" value="Unassembled WGS sequence"/>
</dbReference>
<dbReference type="InterPro" id="IPR022291">
    <property type="entry name" value="Bacteriocin_synth_cyclodeHase"/>
</dbReference>
<dbReference type="PANTHER" id="PTHR37809:SF1">
    <property type="entry name" value="RIBOSOMAL PROTEIN S12 METHYLTHIOTRANSFERASE ACCESSORY FACTOR YCAO"/>
    <property type="match status" value="1"/>
</dbReference>
<dbReference type="Gene3D" id="3.30.40.250">
    <property type="match status" value="1"/>
</dbReference>
<dbReference type="NCBIfam" id="TIGR03604">
    <property type="entry name" value="TOMM_cyclo_SagD"/>
    <property type="match status" value="1"/>
</dbReference>
<name>A0ABT3A441_9ALTE</name>
<protein>
    <submittedName>
        <fullName evidence="2">TOMM leader peptide-binding protein</fullName>
    </submittedName>
</protein>